<keyword evidence="1" id="KW-0472">Membrane</keyword>
<organism evidence="2">
    <name type="scientific">Octopus bimaculoides</name>
    <name type="common">California two-spotted octopus</name>
    <dbReference type="NCBI Taxonomy" id="37653"/>
    <lineage>
        <taxon>Eukaryota</taxon>
        <taxon>Metazoa</taxon>
        <taxon>Spiralia</taxon>
        <taxon>Lophotrochozoa</taxon>
        <taxon>Mollusca</taxon>
        <taxon>Cephalopoda</taxon>
        <taxon>Coleoidea</taxon>
        <taxon>Octopodiformes</taxon>
        <taxon>Octopoda</taxon>
        <taxon>Incirrata</taxon>
        <taxon>Octopodidae</taxon>
        <taxon>Octopus</taxon>
    </lineage>
</organism>
<gene>
    <name evidence="2" type="ORF">OCBIM_22006130mg</name>
</gene>
<keyword evidence="1" id="KW-1133">Transmembrane helix</keyword>
<proteinExistence type="predicted"/>
<dbReference type="AlphaFoldDB" id="A0A0L8HTV3"/>
<protein>
    <submittedName>
        <fullName evidence="2">Uncharacterized protein</fullName>
    </submittedName>
</protein>
<evidence type="ECO:0000256" key="1">
    <source>
        <dbReference type="SAM" id="Phobius"/>
    </source>
</evidence>
<evidence type="ECO:0000313" key="2">
    <source>
        <dbReference type="EMBL" id="KOF92619.1"/>
    </source>
</evidence>
<keyword evidence="1" id="KW-0812">Transmembrane</keyword>
<name>A0A0L8HTV3_OCTBM</name>
<feature type="transmembrane region" description="Helical" evidence="1">
    <location>
        <begin position="31"/>
        <end position="50"/>
    </location>
</feature>
<accession>A0A0L8HTV3</accession>
<sequence>MTDKYKHSQKKRKRMIHIDEQQNWQKSHQDFQYSDIFLVISCIICHLYWWQ</sequence>
<dbReference type="EMBL" id="KQ417300">
    <property type="protein sequence ID" value="KOF92619.1"/>
    <property type="molecule type" value="Genomic_DNA"/>
</dbReference>
<reference evidence="2" key="1">
    <citation type="submission" date="2015-07" db="EMBL/GenBank/DDBJ databases">
        <title>MeaNS - Measles Nucleotide Surveillance Program.</title>
        <authorList>
            <person name="Tran T."/>
            <person name="Druce J."/>
        </authorList>
    </citation>
    <scope>NUCLEOTIDE SEQUENCE</scope>
    <source>
        <strain evidence="2">UCB-OBI-ISO-001</strain>
        <tissue evidence="2">Gonad</tissue>
    </source>
</reference>